<evidence type="ECO:0000259" key="16">
    <source>
        <dbReference type="Pfam" id="PF00133"/>
    </source>
</evidence>
<evidence type="ECO:0000256" key="13">
    <source>
        <dbReference type="ARBA" id="ARBA00025217"/>
    </source>
</evidence>
<feature type="binding site" evidence="15">
    <location>
        <position position="809"/>
    </location>
    <ligand>
        <name>ATP</name>
        <dbReference type="ChEBI" id="CHEBI:30616"/>
    </ligand>
</feature>
<comment type="cofactor">
    <cofactor evidence="1 15">
        <name>Zn(2+)</name>
        <dbReference type="ChEBI" id="CHEBI:29105"/>
    </cofactor>
</comment>
<dbReference type="SUPFAM" id="SSF52374">
    <property type="entry name" value="Nucleotidylyl transferase"/>
    <property type="match status" value="1"/>
</dbReference>
<dbReference type="CDD" id="cd07067">
    <property type="entry name" value="HP_PGM_like"/>
    <property type="match status" value="1"/>
</dbReference>
<dbReference type="CDD" id="cd07961">
    <property type="entry name" value="Anticodon_Ia_Ile_ABEc"/>
    <property type="match status" value="1"/>
</dbReference>
<evidence type="ECO:0000256" key="11">
    <source>
        <dbReference type="ARBA" id="ARBA00022917"/>
    </source>
</evidence>
<dbReference type="InterPro" id="IPR009080">
    <property type="entry name" value="tRNAsynth_Ia_anticodon-bd"/>
</dbReference>
<comment type="subcellular location">
    <subcellularLocation>
        <location evidence="2 15">Cytoplasm</location>
    </subcellularLocation>
</comment>
<accession>A0A0G4B2T4</accession>
<dbReference type="PRINTS" id="PR00984">
    <property type="entry name" value="TRNASYNTHILE"/>
</dbReference>
<evidence type="ECO:0000256" key="6">
    <source>
        <dbReference type="ARBA" id="ARBA00022598"/>
    </source>
</evidence>
<feature type="domain" description="Aminoacyl-tRNA synthetase class Ia" evidence="16">
    <location>
        <begin position="19"/>
        <end position="526"/>
    </location>
</feature>
<feature type="short sequence motif" description="'HIGH' region" evidence="15">
    <location>
        <begin position="49"/>
        <end position="59"/>
    </location>
</feature>
<evidence type="ECO:0000256" key="15">
    <source>
        <dbReference type="HAMAP-Rule" id="MF_02003"/>
    </source>
</evidence>
<dbReference type="STRING" id="1618337.UT28_C0001G0066"/>
<comment type="catalytic activity">
    <reaction evidence="14 15">
        <text>tRNA(Ile) + L-isoleucine + ATP = L-isoleucyl-tRNA(Ile) + AMP + diphosphate</text>
        <dbReference type="Rhea" id="RHEA:11060"/>
        <dbReference type="Rhea" id="RHEA-COMP:9666"/>
        <dbReference type="Rhea" id="RHEA-COMP:9695"/>
        <dbReference type="ChEBI" id="CHEBI:30616"/>
        <dbReference type="ChEBI" id="CHEBI:33019"/>
        <dbReference type="ChEBI" id="CHEBI:58045"/>
        <dbReference type="ChEBI" id="CHEBI:78442"/>
        <dbReference type="ChEBI" id="CHEBI:78528"/>
        <dbReference type="ChEBI" id="CHEBI:456215"/>
        <dbReference type="EC" id="6.1.1.5"/>
    </reaction>
</comment>
<evidence type="ECO:0000256" key="7">
    <source>
        <dbReference type="ARBA" id="ARBA00022723"/>
    </source>
</evidence>
<dbReference type="GO" id="GO:0006428">
    <property type="term" value="P:isoleucyl-tRNA aminoacylation"/>
    <property type="evidence" value="ECO:0007669"/>
    <property type="project" value="UniProtKB-UniRule"/>
</dbReference>
<evidence type="ECO:0000313" key="18">
    <source>
        <dbReference type="EMBL" id="AKM81885.1"/>
    </source>
</evidence>
<dbReference type="InterPro" id="IPR013078">
    <property type="entry name" value="His_Pase_superF_clade-1"/>
</dbReference>
<dbReference type="GO" id="GO:0008270">
    <property type="term" value="F:zinc ion binding"/>
    <property type="evidence" value="ECO:0007669"/>
    <property type="project" value="UniProtKB-UniRule"/>
</dbReference>
<dbReference type="Gene3D" id="1.10.730.10">
    <property type="entry name" value="Isoleucyl-tRNA Synthetase, Domain 1"/>
    <property type="match status" value="1"/>
</dbReference>
<dbReference type="InterPro" id="IPR001412">
    <property type="entry name" value="aa-tRNA-synth_I_CS"/>
</dbReference>
<comment type="subunit">
    <text evidence="4 15">Monomer.</text>
</comment>
<evidence type="ECO:0000256" key="9">
    <source>
        <dbReference type="ARBA" id="ARBA00022833"/>
    </source>
</evidence>
<dbReference type="InterPro" id="IPR009008">
    <property type="entry name" value="Val/Leu/Ile-tRNA-synth_edit"/>
</dbReference>
<keyword evidence="12 15" id="KW-0030">Aminoacyl-tRNA synthetase</keyword>
<evidence type="ECO:0000313" key="19">
    <source>
        <dbReference type="Proteomes" id="UP000035648"/>
    </source>
</evidence>
<keyword evidence="10 15" id="KW-0067">ATP-binding</keyword>
<comment type="domain">
    <text evidence="15">IleRS has two distinct active sites: one for aminoacylation and one for editing. The misactivated valine is translocated from the active site to the editing site, which sterically excludes the correctly activated isoleucine. The single editing site contains two valyl binding pockets, one specific for each substrate (Val-AMP or Val-tRNA(Ile)).</text>
</comment>
<dbReference type="Gene3D" id="3.40.50.620">
    <property type="entry name" value="HUPs"/>
    <property type="match status" value="2"/>
</dbReference>
<keyword evidence="11 15" id="KW-0648">Protein biosynthesis</keyword>
<evidence type="ECO:0000256" key="14">
    <source>
        <dbReference type="ARBA" id="ARBA00048359"/>
    </source>
</evidence>
<evidence type="ECO:0000256" key="3">
    <source>
        <dbReference type="ARBA" id="ARBA00007078"/>
    </source>
</evidence>
<dbReference type="InterPro" id="IPR033709">
    <property type="entry name" value="Anticodon_Ile_ABEc"/>
</dbReference>
<dbReference type="SUPFAM" id="SSF50677">
    <property type="entry name" value="ValRS/IleRS/LeuRS editing domain"/>
    <property type="match status" value="1"/>
</dbReference>
<dbReference type="GO" id="GO:0004822">
    <property type="term" value="F:isoleucine-tRNA ligase activity"/>
    <property type="evidence" value="ECO:0007669"/>
    <property type="project" value="UniProtKB-UniRule"/>
</dbReference>
<evidence type="ECO:0000256" key="1">
    <source>
        <dbReference type="ARBA" id="ARBA00001947"/>
    </source>
</evidence>
<evidence type="ECO:0000256" key="5">
    <source>
        <dbReference type="ARBA" id="ARBA00022490"/>
    </source>
</evidence>
<comment type="similarity">
    <text evidence="3 15">Belongs to the class-I aminoacyl-tRNA synthetase family. IleS type 2 subfamily.</text>
</comment>
<dbReference type="InterPro" id="IPR029033">
    <property type="entry name" value="His_PPase_superfam"/>
</dbReference>
<dbReference type="PANTHER" id="PTHR42780:SF1">
    <property type="entry name" value="ISOLEUCINE--TRNA LIGASE, CYTOPLASMIC"/>
    <property type="match status" value="1"/>
</dbReference>
<dbReference type="PATRIC" id="fig|1618337.4.peg.67"/>
<dbReference type="SMART" id="SM00855">
    <property type="entry name" value="PGAM"/>
    <property type="match status" value="1"/>
</dbReference>
<dbReference type="GO" id="GO:0005737">
    <property type="term" value="C:cytoplasm"/>
    <property type="evidence" value="ECO:0007669"/>
    <property type="project" value="UniProtKB-SubCell"/>
</dbReference>
<protein>
    <recommendedName>
        <fullName evidence="15">Isoleucine--tRNA ligase</fullName>
        <ecNumber evidence="15">6.1.1.5</ecNumber>
    </recommendedName>
    <alternativeName>
        <fullName evidence="15">Isoleucyl-tRNA synthetase</fullName>
        <shortName evidence="15">IleRS</shortName>
    </alternativeName>
</protein>
<dbReference type="InterPro" id="IPR023586">
    <property type="entry name" value="Ile-tRNA-ligase_type2"/>
</dbReference>
<evidence type="ECO:0000256" key="2">
    <source>
        <dbReference type="ARBA" id="ARBA00004496"/>
    </source>
</evidence>
<keyword evidence="8 15" id="KW-0547">Nucleotide-binding</keyword>
<dbReference type="PROSITE" id="PS00178">
    <property type="entry name" value="AA_TRNA_LIGASE_I"/>
    <property type="match status" value="1"/>
</dbReference>
<comment type="function">
    <text evidence="13 15">Catalyzes the attachment of isoleucine to tRNA(Ile). As IleRS can inadvertently accommodate and process structurally similar amino acids such as valine, to avoid such errors it has two additional distinct tRNA(Ile)-dependent editing activities. One activity is designated as 'pretransfer' editing and involves the hydrolysis of activated Val-AMP. The other activity is designated 'posttransfer' editing and involves deacylation of mischarged Val-tRNA(Ile).</text>
</comment>
<dbReference type="InterPro" id="IPR002301">
    <property type="entry name" value="Ile-tRNA-ligase"/>
</dbReference>
<dbReference type="GO" id="GO:0005524">
    <property type="term" value="F:ATP binding"/>
    <property type="evidence" value="ECO:0007669"/>
    <property type="project" value="UniProtKB-UniRule"/>
</dbReference>
<gene>
    <name evidence="15" type="primary">ileS</name>
    <name evidence="18" type="ORF">UT28_C0001G0066</name>
</gene>
<dbReference type="PANTHER" id="PTHR42780">
    <property type="entry name" value="SOLEUCYL-TRNA SYNTHETASE"/>
    <property type="match status" value="1"/>
</dbReference>
<dbReference type="InterPro" id="IPR002300">
    <property type="entry name" value="aa-tRNA-synth_Ia"/>
</dbReference>
<organism evidence="18 19">
    <name type="scientific">Berkelbacteria bacterium GW2011_GWE1_39_12</name>
    <dbReference type="NCBI Taxonomy" id="1618337"/>
    <lineage>
        <taxon>Bacteria</taxon>
        <taxon>Candidatus Berkelbacteria</taxon>
    </lineage>
</organism>
<dbReference type="FunFam" id="3.40.50.620:FF:000063">
    <property type="entry name" value="Isoleucine--tRNA ligase"/>
    <property type="match status" value="1"/>
</dbReference>
<dbReference type="GO" id="GO:0002161">
    <property type="term" value="F:aminoacyl-tRNA deacylase activity"/>
    <property type="evidence" value="ECO:0007669"/>
    <property type="project" value="InterPro"/>
</dbReference>
<feature type="domain" description="Aminoacyl-tRNA synthetase class Ia" evidence="16">
    <location>
        <begin position="694"/>
        <end position="844"/>
    </location>
</feature>
<keyword evidence="6 15" id="KW-0436">Ligase</keyword>
<feature type="short sequence motif" description="'KMSKS' region" evidence="15">
    <location>
        <begin position="806"/>
        <end position="810"/>
    </location>
</feature>
<evidence type="ECO:0000259" key="17">
    <source>
        <dbReference type="Pfam" id="PF08264"/>
    </source>
</evidence>
<dbReference type="HAMAP" id="MF_02003">
    <property type="entry name" value="Ile_tRNA_synth_type2"/>
    <property type="match status" value="1"/>
</dbReference>
<sequence>MSYKKIDSQVKLPEIENEILNFWQENDTFKKSIENRKGSPIFSFYDGPPFATGTPHYGHLVQSVAKDAVPRFFTMKGFQVDRIWGWDCHGLPIENIAEQELGITHKKEIEDLGIDKFNNICRDKVLGYVDEWEKIIPKLGRWVDMKNAYRTMDFSYMESVWWVFKELYDKDLVYEGYRSMHICPRCETTLSQSEVTEGYKTIKDLSATAKFELIDEQGTFVLAWTTTPWTLIANVALAVGKDIEYVKVQSQNEDTGESEKYILAKNRLADVFKDREFEKLEDFPGEELIGQKYDPLYRDYKDLEIENSNNGWKIVDAPFVTTEEGTGIVHIAPAFGEDDLNLGKKKNLPFVQHIGMDGIIKPEVKQFAGMHVKHPEDVQKTDVEIIKNLASRNLLFSKEKYEHSYPHCWRCETPLLNYATSSWFVNVIKVKPDLLNLAKEINWSPKHIKEGRFGKWLEGARDWSISRQRYWASVIPLWRCSAEHGGCGEIKVFGSMDDLRKETNQKITKISFVRHGESEKNVLKISSHSLDKFPLTEKGKVQAENGADKLKDIDLIISSPVLRTKQTAEIINKKLQTELIFDDRITENQFGSWNDTSKEELLKEDESYKSYKALKTLEERFNCKFGTTGENRQEVVDRIENFLKEIAKKYAGKNILIVGHGGTNASMNKILNDCKLDEYFDREDFDHNGVQTFYVDENAQIVDLHKDKIDNFTINCDKCGKEAHRVPDVLDTWFDSGSMPYAQIHYPFENKEKFANYFPANFIAEAQDQTRAWFYYLHLIATSIKKSVAYKNVIVSGIVLAEDGKKMSKRLKNYPDPVEVLDRYGADVLRMYLLSSQILQAENLNFSEKDLDQFSKGFFRMLWNSYSFFTLYANIDNFKAKENSELSAKSENILDKWILSELNQLIKDVNANMEKYELTKAARLFVPFVDNLSNWYIRRSRKRFQKQGNAEDKNNAYQTLHTVLVELSKTLAPFMPFTTEEIFKNLTSRESVHLENFPVANEDIINKGINEKMSETRVIIEQGLAARAALGPKYKVRQPLGYLKYGGKKLDEEFEKIIEDEVNVKEVVFTGYKEIEIDQEITPELQDEGMKNDIVRAIQDLRKKSGYSPDDLVELFADGNLGIIDLIKKFKDEIKNETKLTDIKFERREVDQSIDIKLNNDDLWIGVKK</sequence>
<dbReference type="KEGG" id="bbgw:UT28_C0001G0066"/>
<evidence type="ECO:0000256" key="10">
    <source>
        <dbReference type="ARBA" id="ARBA00022840"/>
    </source>
</evidence>
<dbReference type="Proteomes" id="UP000035648">
    <property type="component" value="Chromosome"/>
</dbReference>
<keyword evidence="5 15" id="KW-0963">Cytoplasm</keyword>
<keyword evidence="7 15" id="KW-0479">Metal-binding</keyword>
<evidence type="ECO:0000256" key="4">
    <source>
        <dbReference type="ARBA" id="ARBA00011245"/>
    </source>
</evidence>
<reference evidence="18 19" key="1">
    <citation type="journal article" date="2015" name="Nature">
        <title>rRNA introns, odd ribosomes, and small enigmatic genomes across a large radiation of phyla.</title>
        <authorList>
            <person name="Brown C.T."/>
            <person name="Hug L.A."/>
            <person name="Thomas B.C."/>
            <person name="Sharon I."/>
            <person name="Castelle C.J."/>
            <person name="Singh A."/>
            <person name="Wilkins M.J."/>
            <person name="Williams K.H."/>
            <person name="Banfield J.F."/>
        </authorList>
    </citation>
    <scope>NUCLEOTIDE SEQUENCE [LARGE SCALE GENOMIC DNA]</scope>
</reference>
<evidence type="ECO:0000256" key="12">
    <source>
        <dbReference type="ARBA" id="ARBA00023146"/>
    </source>
</evidence>
<dbReference type="EC" id="6.1.1.5" evidence="15"/>
<dbReference type="Pfam" id="PF00133">
    <property type="entry name" value="tRNA-synt_1"/>
    <property type="match status" value="2"/>
</dbReference>
<dbReference type="AlphaFoldDB" id="A0A0G4B2T4"/>
<dbReference type="GO" id="GO:0000049">
    <property type="term" value="F:tRNA binding"/>
    <property type="evidence" value="ECO:0007669"/>
    <property type="project" value="InterPro"/>
</dbReference>
<dbReference type="Pfam" id="PF19302">
    <property type="entry name" value="DUF5915"/>
    <property type="match status" value="1"/>
</dbReference>
<dbReference type="InterPro" id="IPR014729">
    <property type="entry name" value="Rossmann-like_a/b/a_fold"/>
</dbReference>
<dbReference type="InterPro" id="IPR013155">
    <property type="entry name" value="M/V/L/I-tRNA-synth_anticd-bd"/>
</dbReference>
<dbReference type="Gene3D" id="3.40.50.1240">
    <property type="entry name" value="Phosphoglycerate mutase-like"/>
    <property type="match status" value="1"/>
</dbReference>
<evidence type="ECO:0000256" key="8">
    <source>
        <dbReference type="ARBA" id="ARBA00022741"/>
    </source>
</evidence>
<name>A0A0G4B2T4_9BACT</name>
<dbReference type="SUPFAM" id="SSF47323">
    <property type="entry name" value="Anticodon-binding domain of a subclass of class I aminoacyl-tRNA synthetases"/>
    <property type="match status" value="1"/>
</dbReference>
<feature type="domain" description="Methionyl/Valyl/Leucyl/Isoleucyl-tRNA synthetase anticodon-binding" evidence="17">
    <location>
        <begin position="895"/>
        <end position="1027"/>
    </location>
</feature>
<proteinExistence type="inferred from homology"/>
<dbReference type="SUPFAM" id="SSF53254">
    <property type="entry name" value="Phosphoglycerate mutase-like"/>
    <property type="match status" value="1"/>
</dbReference>
<keyword evidence="9 15" id="KW-0862">Zinc</keyword>
<dbReference type="Gene3D" id="3.90.740.10">
    <property type="entry name" value="Valyl/Leucyl/Isoleucyl-tRNA synthetase, editing domain"/>
    <property type="match status" value="1"/>
</dbReference>
<dbReference type="EMBL" id="CP011213">
    <property type="protein sequence ID" value="AKM81885.1"/>
    <property type="molecule type" value="Genomic_DNA"/>
</dbReference>
<dbReference type="Pfam" id="PF08264">
    <property type="entry name" value="Anticodon_1"/>
    <property type="match status" value="1"/>
</dbReference>